<protein>
    <submittedName>
        <fullName evidence="1">Uncharacterized protein</fullName>
    </submittedName>
</protein>
<proteinExistence type="predicted"/>
<evidence type="ECO:0000313" key="2">
    <source>
        <dbReference type="Proteomes" id="UP001163046"/>
    </source>
</evidence>
<dbReference type="AlphaFoldDB" id="A0A9X0D9W8"/>
<comment type="caution">
    <text evidence="1">The sequence shown here is derived from an EMBL/GenBank/DDBJ whole genome shotgun (WGS) entry which is preliminary data.</text>
</comment>
<accession>A0A9X0D9W8</accession>
<organism evidence="1 2">
    <name type="scientific">Desmophyllum pertusum</name>
    <dbReference type="NCBI Taxonomy" id="174260"/>
    <lineage>
        <taxon>Eukaryota</taxon>
        <taxon>Metazoa</taxon>
        <taxon>Cnidaria</taxon>
        <taxon>Anthozoa</taxon>
        <taxon>Hexacorallia</taxon>
        <taxon>Scleractinia</taxon>
        <taxon>Caryophylliina</taxon>
        <taxon>Caryophylliidae</taxon>
        <taxon>Desmophyllum</taxon>
    </lineage>
</organism>
<name>A0A9X0D9W8_9CNID</name>
<reference evidence="1" key="1">
    <citation type="submission" date="2023-01" db="EMBL/GenBank/DDBJ databases">
        <title>Genome assembly of the deep-sea coral Lophelia pertusa.</title>
        <authorList>
            <person name="Herrera S."/>
            <person name="Cordes E."/>
        </authorList>
    </citation>
    <scope>NUCLEOTIDE SEQUENCE</scope>
    <source>
        <strain evidence="1">USNM1676648</strain>
        <tissue evidence="1">Polyp</tissue>
    </source>
</reference>
<sequence>MDECQWFKTVFFYHISDTRYKIPGAVCVGLGGSPSDPTIPSPSPLLNSLASRRERRQAWFPGDLVASRLAALPLPHSLTSMAHKVKFTIVVFKFRN</sequence>
<keyword evidence="2" id="KW-1185">Reference proteome</keyword>
<dbReference type="EMBL" id="MU825400">
    <property type="protein sequence ID" value="KAJ7392727.1"/>
    <property type="molecule type" value="Genomic_DNA"/>
</dbReference>
<evidence type="ECO:0000313" key="1">
    <source>
        <dbReference type="EMBL" id="KAJ7392727.1"/>
    </source>
</evidence>
<gene>
    <name evidence="1" type="ORF">OS493_010380</name>
</gene>
<dbReference type="Proteomes" id="UP001163046">
    <property type="component" value="Unassembled WGS sequence"/>
</dbReference>